<gene>
    <name evidence="4" type="ORF">GH723_05075</name>
</gene>
<organism evidence="4 5">
    <name type="scientific">Actinomarinicola tropica</name>
    <dbReference type="NCBI Taxonomy" id="2789776"/>
    <lineage>
        <taxon>Bacteria</taxon>
        <taxon>Bacillati</taxon>
        <taxon>Actinomycetota</taxon>
        <taxon>Acidimicrobiia</taxon>
        <taxon>Acidimicrobiales</taxon>
        <taxon>Iamiaceae</taxon>
        <taxon>Actinomarinicola</taxon>
    </lineage>
</organism>
<keyword evidence="5" id="KW-1185">Reference proteome</keyword>
<dbReference type="AlphaFoldDB" id="A0A5Q2RJF9"/>
<feature type="domain" description="Septum formation-related" evidence="3">
    <location>
        <begin position="111"/>
        <end position="202"/>
    </location>
</feature>
<feature type="region of interest" description="Disordered" evidence="1">
    <location>
        <begin position="36"/>
        <end position="64"/>
    </location>
</feature>
<name>A0A5Q2RJF9_9ACTN</name>
<proteinExistence type="predicted"/>
<evidence type="ECO:0000259" key="3">
    <source>
        <dbReference type="Pfam" id="PF13845"/>
    </source>
</evidence>
<accession>A0A5Q2RJF9</accession>
<keyword evidence="2" id="KW-0732">Signal</keyword>
<dbReference type="EMBL" id="CP045851">
    <property type="protein sequence ID" value="QGG94526.1"/>
    <property type="molecule type" value="Genomic_DNA"/>
</dbReference>
<dbReference type="Pfam" id="PF13845">
    <property type="entry name" value="Septum_form"/>
    <property type="match status" value="1"/>
</dbReference>
<dbReference type="RefSeq" id="WP_153758632.1">
    <property type="nucleotide sequence ID" value="NZ_CP045851.1"/>
</dbReference>
<feature type="compositionally biased region" description="Low complexity" evidence="1">
    <location>
        <begin position="36"/>
        <end position="62"/>
    </location>
</feature>
<evidence type="ECO:0000256" key="2">
    <source>
        <dbReference type="SAM" id="SignalP"/>
    </source>
</evidence>
<dbReference type="KEGG" id="atq:GH723_05075"/>
<evidence type="ECO:0000313" key="5">
    <source>
        <dbReference type="Proteomes" id="UP000334019"/>
    </source>
</evidence>
<sequence length="217" mass="22201">MSARTPLHRRRGAGRTAVAMLACSLILAACSDADGDGSAAPATSTTSTTVSTTTSTAPTTTTTEREGRAFVTATTVAPLVAPSTTVPDEGTVALSELAAGDCADLPGLGLDESVEVTTAEVLPCEDPHGVEIYLVTSLNDDPAASYPGDTAVIAAADQVCLDGFEAYVGAAYLDSSLEIVHIRPDAGIWEDGDRRVHCGVHDRDLEPLTGTVQGSGR</sequence>
<evidence type="ECO:0000256" key="1">
    <source>
        <dbReference type="SAM" id="MobiDB-lite"/>
    </source>
</evidence>
<feature type="chain" id="PRO_5038516506" description="Septum formation-related domain-containing protein" evidence="2">
    <location>
        <begin position="29"/>
        <end position="217"/>
    </location>
</feature>
<feature type="signal peptide" evidence="2">
    <location>
        <begin position="1"/>
        <end position="28"/>
    </location>
</feature>
<dbReference type="PROSITE" id="PS51257">
    <property type="entry name" value="PROKAR_LIPOPROTEIN"/>
    <property type="match status" value="1"/>
</dbReference>
<protein>
    <recommendedName>
        <fullName evidence="3">Septum formation-related domain-containing protein</fullName>
    </recommendedName>
</protein>
<evidence type="ECO:0000313" key="4">
    <source>
        <dbReference type="EMBL" id="QGG94526.1"/>
    </source>
</evidence>
<reference evidence="4 5" key="1">
    <citation type="submission" date="2019-11" db="EMBL/GenBank/DDBJ databases">
        <authorList>
            <person name="He Y."/>
        </authorList>
    </citation>
    <scope>NUCLEOTIDE SEQUENCE [LARGE SCALE GENOMIC DNA]</scope>
    <source>
        <strain evidence="4 5">SCSIO 58843</strain>
    </source>
</reference>
<dbReference type="Proteomes" id="UP000334019">
    <property type="component" value="Chromosome"/>
</dbReference>
<dbReference type="InterPro" id="IPR026004">
    <property type="entry name" value="Septum_form"/>
</dbReference>